<sequence>MGASESSPATPTCKPLLNRHLGHVSDPRSPTAGILRTPIEVWKEPMPFLEQDELVANNQNPNWDPRSPTPGISRTPMKAVVAGKWGYGIPSSVHFERRRLQDRELHDFPRLATAFVQMSSECLSRTQKTAIGCFCLSVTDPLNSSSVPDFQEAVPGTSGNGHAVCSYSQAAHPVVMTRQDSCKRRKETPSCSIMMSFHAWTSSQTEGSRRNGDILSSTLEESRLVSELALLEKPWPCFPQRTNVPWLEGSQQSKSIRAQSTYPHALLLANPRCCS</sequence>
<evidence type="ECO:0000256" key="1">
    <source>
        <dbReference type="SAM" id="MobiDB-lite"/>
    </source>
</evidence>
<evidence type="ECO:0000313" key="2">
    <source>
        <dbReference type="Ensembl" id="ENSVKKP00000004869.1"/>
    </source>
</evidence>
<dbReference type="AlphaFoldDB" id="A0A8D2IWS6"/>
<accession>A0A8D2IWS6</accession>
<reference evidence="2" key="2">
    <citation type="submission" date="2025-09" db="UniProtKB">
        <authorList>
            <consortium name="Ensembl"/>
        </authorList>
    </citation>
    <scope>IDENTIFICATION</scope>
</reference>
<reference evidence="2" key="1">
    <citation type="submission" date="2025-08" db="UniProtKB">
        <authorList>
            <consortium name="Ensembl"/>
        </authorList>
    </citation>
    <scope>IDENTIFICATION</scope>
</reference>
<feature type="compositionally biased region" description="Polar residues" evidence="1">
    <location>
        <begin position="1"/>
        <end position="10"/>
    </location>
</feature>
<keyword evidence="3" id="KW-1185">Reference proteome</keyword>
<dbReference type="Proteomes" id="UP000694545">
    <property type="component" value="Unplaced"/>
</dbReference>
<protein>
    <submittedName>
        <fullName evidence="2">Uncharacterized protein</fullName>
    </submittedName>
</protein>
<dbReference type="PANTHER" id="PTHR34756">
    <property type="entry name" value="CELL DIVISION CYCLE-ASSOCIATED PROTEIN 3"/>
    <property type="match status" value="1"/>
</dbReference>
<dbReference type="PANTHER" id="PTHR34756:SF1">
    <property type="entry name" value="CELL DIVISION CYCLE-ASSOCIATED PROTEIN 3"/>
    <property type="match status" value="1"/>
</dbReference>
<dbReference type="InterPro" id="IPR038832">
    <property type="entry name" value="CDCA3"/>
</dbReference>
<evidence type="ECO:0000313" key="3">
    <source>
        <dbReference type="Proteomes" id="UP000694545"/>
    </source>
</evidence>
<feature type="region of interest" description="Disordered" evidence="1">
    <location>
        <begin position="1"/>
        <end position="32"/>
    </location>
</feature>
<dbReference type="Ensembl" id="ENSVKKT00000005005.1">
    <property type="protein sequence ID" value="ENSVKKP00000004869.1"/>
    <property type="gene ID" value="ENSVKKG00000003620.1"/>
</dbReference>
<name>A0A8D2IWS6_VARKO</name>
<proteinExistence type="predicted"/>
<organism evidence="2 3">
    <name type="scientific">Varanus komodoensis</name>
    <name type="common">Komodo dragon</name>
    <dbReference type="NCBI Taxonomy" id="61221"/>
    <lineage>
        <taxon>Eukaryota</taxon>
        <taxon>Metazoa</taxon>
        <taxon>Chordata</taxon>
        <taxon>Craniata</taxon>
        <taxon>Vertebrata</taxon>
        <taxon>Euteleostomi</taxon>
        <taxon>Lepidosauria</taxon>
        <taxon>Squamata</taxon>
        <taxon>Bifurcata</taxon>
        <taxon>Unidentata</taxon>
        <taxon>Episquamata</taxon>
        <taxon>Toxicofera</taxon>
        <taxon>Anguimorpha</taxon>
        <taxon>Paleoanguimorpha</taxon>
        <taxon>Varanoidea</taxon>
        <taxon>Varanidae</taxon>
        <taxon>Varanus</taxon>
    </lineage>
</organism>